<dbReference type="PANTHER" id="PTHR34066:SF1">
    <property type="entry name" value="DUF1764 FAMILY PROTEIN"/>
    <property type="match status" value="1"/>
</dbReference>
<feature type="compositionally biased region" description="Basic and acidic residues" evidence="1">
    <location>
        <begin position="160"/>
        <end position="177"/>
    </location>
</feature>
<evidence type="ECO:0000256" key="1">
    <source>
        <dbReference type="SAM" id="MobiDB-lite"/>
    </source>
</evidence>
<proteinExistence type="predicted"/>
<gene>
    <name evidence="2" type="ORF">NSCI0253_LOCUS6534</name>
</gene>
<protein>
    <submittedName>
        <fullName evidence="2">Uncharacterized protein</fullName>
    </submittedName>
</protein>
<organism evidence="2">
    <name type="scientific">Noctiluca scintillans</name>
    <name type="common">Sea sparkle</name>
    <name type="synonym">Red tide dinoflagellate</name>
    <dbReference type="NCBI Taxonomy" id="2966"/>
    <lineage>
        <taxon>Eukaryota</taxon>
        <taxon>Sar</taxon>
        <taxon>Alveolata</taxon>
        <taxon>Dinophyceae</taxon>
        <taxon>Noctilucales</taxon>
        <taxon>Noctilucaceae</taxon>
        <taxon>Noctiluca</taxon>
    </lineage>
</organism>
<name>A0A7S0ZTL8_NOCSC</name>
<feature type="compositionally biased region" description="Low complexity" evidence="1">
    <location>
        <begin position="93"/>
        <end position="113"/>
    </location>
</feature>
<feature type="compositionally biased region" description="Basic and acidic residues" evidence="1">
    <location>
        <begin position="130"/>
        <end position="141"/>
    </location>
</feature>
<dbReference type="EMBL" id="HBFQ01009298">
    <property type="protein sequence ID" value="CAD8832187.1"/>
    <property type="molecule type" value="Transcribed_RNA"/>
</dbReference>
<dbReference type="Pfam" id="PF08576">
    <property type="entry name" value="DUF1764"/>
    <property type="match status" value="1"/>
</dbReference>
<dbReference type="AlphaFoldDB" id="A0A7S0ZTL8"/>
<evidence type="ECO:0000313" key="2">
    <source>
        <dbReference type="EMBL" id="CAD8832187.1"/>
    </source>
</evidence>
<reference evidence="2" key="1">
    <citation type="submission" date="2021-01" db="EMBL/GenBank/DDBJ databases">
        <authorList>
            <person name="Corre E."/>
            <person name="Pelletier E."/>
            <person name="Niang G."/>
            <person name="Scheremetjew M."/>
            <person name="Finn R."/>
            <person name="Kale V."/>
            <person name="Holt S."/>
            <person name="Cochrane G."/>
            <person name="Meng A."/>
            <person name="Brown T."/>
            <person name="Cohen L."/>
        </authorList>
    </citation>
    <scope>NUCLEOTIDE SEQUENCE</scope>
</reference>
<dbReference type="InterPro" id="IPR013885">
    <property type="entry name" value="DUF1764_euk"/>
</dbReference>
<dbReference type="PANTHER" id="PTHR34066">
    <property type="entry name" value="GROWTH FACTOR 2"/>
    <property type="match status" value="1"/>
</dbReference>
<sequence length="262" mass="27969">MAQVKGAQVRFIEEGSNMVTEGKVPENIGIAAERTGLSKRQEKKRRKGTLSAVAVDLSSSSVMAVSDKPVLSKRQAKKKKKAAGDSVAGGAPKSESGPLSSSVSKPSGTSFSTRQAEKLRRQAAAAGGTERVHTSEAHASKETPTSTSSEIGDIFAVKRTLQEAKRKEEATKRKETASRSSGAVRKVKRRKVTGNSENPFGFDPSKLGPGEFRNDGLGGMLNNEGFTNRRTTDGLKIYKSDVLKVERGGSTPLCPFDCDCCF</sequence>
<accession>A0A7S0ZTL8</accession>
<feature type="region of interest" description="Disordered" evidence="1">
    <location>
        <begin position="63"/>
        <end position="218"/>
    </location>
</feature>